<protein>
    <submittedName>
        <fullName evidence="1">Uncharacterized protein</fullName>
    </submittedName>
</protein>
<accession>A0A367LDE3</accession>
<comment type="caution">
    <text evidence="1">The sequence shown here is derived from an EMBL/GenBank/DDBJ whole genome shotgun (WGS) entry which is preliminary data.</text>
</comment>
<evidence type="ECO:0000313" key="2">
    <source>
        <dbReference type="Proteomes" id="UP000253664"/>
    </source>
</evidence>
<organism evidence="1 2">
    <name type="scientific">Ophiocordyceps polyrhachis-furcata BCC 54312</name>
    <dbReference type="NCBI Taxonomy" id="1330021"/>
    <lineage>
        <taxon>Eukaryota</taxon>
        <taxon>Fungi</taxon>
        <taxon>Dikarya</taxon>
        <taxon>Ascomycota</taxon>
        <taxon>Pezizomycotina</taxon>
        <taxon>Sordariomycetes</taxon>
        <taxon>Hypocreomycetidae</taxon>
        <taxon>Hypocreales</taxon>
        <taxon>Ophiocordycipitaceae</taxon>
        <taxon>Ophiocordyceps</taxon>
    </lineage>
</organism>
<dbReference type="Proteomes" id="UP000253664">
    <property type="component" value="Unassembled WGS sequence"/>
</dbReference>
<keyword evidence="2" id="KW-1185">Reference proteome</keyword>
<proteinExistence type="predicted"/>
<gene>
    <name evidence="1" type="ORF">L249_1142</name>
</gene>
<dbReference type="AlphaFoldDB" id="A0A367LDE3"/>
<dbReference type="EMBL" id="LKCN02000007">
    <property type="protein sequence ID" value="RCI12448.1"/>
    <property type="molecule type" value="Genomic_DNA"/>
</dbReference>
<evidence type="ECO:0000313" key="1">
    <source>
        <dbReference type="EMBL" id="RCI12448.1"/>
    </source>
</evidence>
<sequence length="66" mass="7900">MYVDCSINSLTWNAVAKLKRVVKKGWPKLRSRQESPELDLRSSISFFFFEHLFFTWMAYPARIVEQ</sequence>
<name>A0A367LDE3_9HYPO</name>
<reference evidence="1 2" key="1">
    <citation type="journal article" date="2015" name="BMC Genomics">
        <title>Insights from the genome of Ophiocordyceps polyrhachis-furcata to pathogenicity and host specificity in insect fungi.</title>
        <authorList>
            <person name="Wichadakul D."/>
            <person name="Kobmoo N."/>
            <person name="Ingsriswang S."/>
            <person name="Tangphatsornruang S."/>
            <person name="Chantasingh D."/>
            <person name="Luangsa-ard J.J."/>
            <person name="Eurwilaichitr L."/>
        </authorList>
    </citation>
    <scope>NUCLEOTIDE SEQUENCE [LARGE SCALE GENOMIC DNA]</scope>
    <source>
        <strain evidence="1 2">BCC 54312</strain>
    </source>
</reference>